<dbReference type="Pfam" id="PF01638">
    <property type="entry name" value="HxlR"/>
    <property type="match status" value="1"/>
</dbReference>
<dbReference type="OrthoDB" id="9807069at2"/>
<feature type="domain" description="HTH hxlR-type" evidence="5">
    <location>
        <begin position="26"/>
        <end position="130"/>
    </location>
</feature>
<evidence type="ECO:0000256" key="2">
    <source>
        <dbReference type="ARBA" id="ARBA00023125"/>
    </source>
</evidence>
<dbReference type="PANTHER" id="PTHR33204">
    <property type="entry name" value="TRANSCRIPTIONAL REGULATOR, MARR FAMILY"/>
    <property type="match status" value="1"/>
</dbReference>
<protein>
    <submittedName>
        <fullName evidence="6">Transcriptional regulator</fullName>
    </submittedName>
</protein>
<dbReference type="InterPro" id="IPR036390">
    <property type="entry name" value="WH_DNA-bd_sf"/>
</dbReference>
<dbReference type="GO" id="GO:0003677">
    <property type="term" value="F:DNA binding"/>
    <property type="evidence" value="ECO:0007669"/>
    <property type="project" value="UniProtKB-KW"/>
</dbReference>
<evidence type="ECO:0000313" key="7">
    <source>
        <dbReference type="Proteomes" id="UP000256838"/>
    </source>
</evidence>
<name>A0A3D8K0W0_9BURK</name>
<sequence length="139" mass="15613">MPEQKPKQPPAGRAVVFESPTGETSTPELDDVVMDVIGRIADKWTMCVLEVLAQNGVLRFTRIGDLVGSISQRMLTKTLRQLEEDGFVIRTVYPEVPPRVEYQLTELGHSLCAAFCGVWLWAEKHYDQLQSLPKKARSA</sequence>
<evidence type="ECO:0000256" key="4">
    <source>
        <dbReference type="SAM" id="MobiDB-lite"/>
    </source>
</evidence>
<comment type="caution">
    <text evidence="6">The sequence shown here is derived from an EMBL/GenBank/DDBJ whole genome shotgun (WGS) entry which is preliminary data.</text>
</comment>
<dbReference type="AlphaFoldDB" id="A0A3D8K0W0"/>
<evidence type="ECO:0000256" key="3">
    <source>
        <dbReference type="ARBA" id="ARBA00023163"/>
    </source>
</evidence>
<keyword evidence="3" id="KW-0804">Transcription</keyword>
<keyword evidence="7" id="KW-1185">Reference proteome</keyword>
<gene>
    <name evidence="6" type="ORF">DWV00_13015</name>
</gene>
<evidence type="ECO:0000259" key="5">
    <source>
        <dbReference type="PROSITE" id="PS51118"/>
    </source>
</evidence>
<dbReference type="PROSITE" id="PS51118">
    <property type="entry name" value="HTH_HXLR"/>
    <property type="match status" value="1"/>
</dbReference>
<keyword evidence="1" id="KW-0805">Transcription regulation</keyword>
<feature type="region of interest" description="Disordered" evidence="4">
    <location>
        <begin position="1"/>
        <end position="25"/>
    </location>
</feature>
<evidence type="ECO:0000313" key="6">
    <source>
        <dbReference type="EMBL" id="RDU98241.1"/>
    </source>
</evidence>
<dbReference type="EMBL" id="QRGA01000007">
    <property type="protein sequence ID" value="RDU98241.1"/>
    <property type="molecule type" value="Genomic_DNA"/>
</dbReference>
<proteinExistence type="predicted"/>
<dbReference type="InterPro" id="IPR036388">
    <property type="entry name" value="WH-like_DNA-bd_sf"/>
</dbReference>
<dbReference type="PANTHER" id="PTHR33204:SF39">
    <property type="entry name" value="TRANSCRIPTIONAL REGULATORY PROTEIN"/>
    <property type="match status" value="1"/>
</dbReference>
<dbReference type="Gene3D" id="1.10.10.10">
    <property type="entry name" value="Winged helix-like DNA-binding domain superfamily/Winged helix DNA-binding domain"/>
    <property type="match status" value="1"/>
</dbReference>
<dbReference type="SUPFAM" id="SSF46785">
    <property type="entry name" value="Winged helix' DNA-binding domain"/>
    <property type="match status" value="1"/>
</dbReference>
<dbReference type="InterPro" id="IPR002577">
    <property type="entry name" value="HTH_HxlR"/>
</dbReference>
<dbReference type="RefSeq" id="WP_115534001.1">
    <property type="nucleotide sequence ID" value="NZ_QRGA01000007.1"/>
</dbReference>
<dbReference type="Proteomes" id="UP000256838">
    <property type="component" value="Unassembled WGS sequence"/>
</dbReference>
<organism evidence="6 7">
    <name type="scientific">Trinickia dinghuensis</name>
    <dbReference type="NCBI Taxonomy" id="2291023"/>
    <lineage>
        <taxon>Bacteria</taxon>
        <taxon>Pseudomonadati</taxon>
        <taxon>Pseudomonadota</taxon>
        <taxon>Betaproteobacteria</taxon>
        <taxon>Burkholderiales</taxon>
        <taxon>Burkholderiaceae</taxon>
        <taxon>Trinickia</taxon>
    </lineage>
</organism>
<keyword evidence="2" id="KW-0238">DNA-binding</keyword>
<evidence type="ECO:0000256" key="1">
    <source>
        <dbReference type="ARBA" id="ARBA00023015"/>
    </source>
</evidence>
<accession>A0A3D8K0W0</accession>
<reference evidence="6 7" key="1">
    <citation type="submission" date="2018-08" db="EMBL/GenBank/DDBJ databases">
        <title>Paraburkholderia sp. DHOM06 isolated from forest soil.</title>
        <authorList>
            <person name="Gao Z.-H."/>
            <person name="Qiu L.-H."/>
        </authorList>
    </citation>
    <scope>NUCLEOTIDE SEQUENCE [LARGE SCALE GENOMIC DNA]</scope>
    <source>
        <strain evidence="6 7">DHOM06</strain>
    </source>
</reference>